<dbReference type="Proteomes" id="UP000481700">
    <property type="component" value="Unassembled WGS sequence"/>
</dbReference>
<reference evidence="2" key="3">
    <citation type="submission" date="2021-06" db="EMBL/GenBank/DDBJ databases">
        <title>Collection of gut derived symbiotic bacterial strains cultured from healthy donors.</title>
        <authorList>
            <person name="Lin H."/>
            <person name="Littmann E."/>
            <person name="Pamer E.G."/>
        </authorList>
    </citation>
    <scope>NUCLEOTIDE SEQUENCE</scope>
    <source>
        <strain evidence="2">MSK.5.10</strain>
    </source>
</reference>
<evidence type="ECO:0000313" key="5">
    <source>
        <dbReference type="Proteomes" id="UP000500949"/>
    </source>
</evidence>
<dbReference type="GeneID" id="93446029"/>
<reference evidence="3 5" key="2">
    <citation type="submission" date="2019-11" db="EMBL/GenBank/DDBJ databases">
        <title>Complete genome sequence of Bacteroides dorei DSM 17855.</title>
        <authorList>
            <person name="Russell J.T."/>
        </authorList>
    </citation>
    <scope>NUCLEOTIDE SEQUENCE [LARGE SCALE GENOMIC DNA]</scope>
    <source>
        <strain evidence="3 5">DSM 17855</strain>
    </source>
</reference>
<dbReference type="EMBL" id="CP046176">
    <property type="protein sequence ID" value="QJR75780.1"/>
    <property type="molecule type" value="Genomic_DNA"/>
</dbReference>
<evidence type="ECO:0000313" key="1">
    <source>
        <dbReference type="EMBL" id="KAA5317275.1"/>
    </source>
</evidence>
<dbReference type="RefSeq" id="WP_007837151.1">
    <property type="nucleotide sequence ID" value="NZ_CP046176.1"/>
</dbReference>
<organism evidence="1 4">
    <name type="scientific">Phocaeicola dorei</name>
    <dbReference type="NCBI Taxonomy" id="357276"/>
    <lineage>
        <taxon>Bacteria</taxon>
        <taxon>Pseudomonadati</taxon>
        <taxon>Bacteroidota</taxon>
        <taxon>Bacteroidia</taxon>
        <taxon>Bacteroidales</taxon>
        <taxon>Bacteroidaceae</taxon>
        <taxon>Phocaeicola</taxon>
    </lineage>
</organism>
<dbReference type="Proteomes" id="UP000777173">
    <property type="component" value="Unassembled WGS sequence"/>
</dbReference>
<dbReference type="EMBL" id="JAHOAX010000003">
    <property type="protein sequence ID" value="MBV3122544.1"/>
    <property type="molecule type" value="Genomic_DNA"/>
</dbReference>
<sequence>MEIYEQIYIQKLETSTVKDRYLLIYNGLYYEASAPVVELLLCLQEEKNMDEAITSYIKKKNRIFSYTEIEEINVPDHALLYLKDYTRGAEERPFTYVDGKQIWW</sequence>
<evidence type="ECO:0000313" key="2">
    <source>
        <dbReference type="EMBL" id="MBV3122544.1"/>
    </source>
</evidence>
<accession>A0A1Y4PIE4</accession>
<protein>
    <submittedName>
        <fullName evidence="1">Uncharacterized protein</fullName>
    </submittedName>
</protein>
<name>A0A1Y4PIE4_9BACT</name>
<reference evidence="1 4" key="1">
    <citation type="journal article" date="2019" name="Nat. Med.">
        <title>A library of human gut bacterial isolates paired with longitudinal multiomics data enables mechanistic microbiome research.</title>
        <authorList>
            <person name="Poyet M."/>
            <person name="Groussin M."/>
            <person name="Gibbons S.M."/>
            <person name="Avila-Pacheco J."/>
            <person name="Jiang X."/>
            <person name="Kearney S.M."/>
            <person name="Perrotta A.R."/>
            <person name="Berdy B."/>
            <person name="Zhao S."/>
            <person name="Lieberman T.D."/>
            <person name="Swanson P.K."/>
            <person name="Smith M."/>
            <person name="Roesemann S."/>
            <person name="Alexander J.E."/>
            <person name="Rich S.A."/>
            <person name="Livny J."/>
            <person name="Vlamakis H."/>
            <person name="Clish C."/>
            <person name="Bullock K."/>
            <person name="Deik A."/>
            <person name="Scott J."/>
            <person name="Pierce K.A."/>
            <person name="Xavier R.J."/>
            <person name="Alm E.J."/>
        </authorList>
    </citation>
    <scope>NUCLEOTIDE SEQUENCE [LARGE SCALE GENOMIC DNA]</scope>
    <source>
        <strain evidence="1 4">BIOML-A25</strain>
    </source>
</reference>
<dbReference type="EMBL" id="VVZV01000018">
    <property type="protein sequence ID" value="KAA5317275.1"/>
    <property type="molecule type" value="Genomic_DNA"/>
</dbReference>
<evidence type="ECO:0000313" key="3">
    <source>
        <dbReference type="EMBL" id="QJR75780.1"/>
    </source>
</evidence>
<proteinExistence type="predicted"/>
<dbReference type="AlphaFoldDB" id="A0A1Y4PIE4"/>
<gene>
    <name evidence="1" type="ORF">F2Z07_15810</name>
    <name evidence="3" type="ORF">GKD17_04940</name>
    <name evidence="2" type="ORF">KSU80_05020</name>
</gene>
<dbReference type="Proteomes" id="UP000500949">
    <property type="component" value="Chromosome"/>
</dbReference>
<evidence type="ECO:0000313" key="4">
    <source>
        <dbReference type="Proteomes" id="UP000481700"/>
    </source>
</evidence>